<evidence type="ECO:0000256" key="3">
    <source>
        <dbReference type="ARBA" id="ARBA00008057"/>
    </source>
</evidence>
<organism evidence="9 10">
    <name type="scientific">Rhynchosporium secalis</name>
    <name type="common">Barley scald fungus</name>
    <dbReference type="NCBI Taxonomy" id="38038"/>
    <lineage>
        <taxon>Eukaryota</taxon>
        <taxon>Fungi</taxon>
        <taxon>Dikarya</taxon>
        <taxon>Ascomycota</taxon>
        <taxon>Pezizomycotina</taxon>
        <taxon>Leotiomycetes</taxon>
        <taxon>Helotiales</taxon>
        <taxon>Ploettnerulaceae</taxon>
        <taxon>Rhynchosporium</taxon>
    </lineage>
</organism>
<dbReference type="AlphaFoldDB" id="A0A1E1LZ91"/>
<accession>A0A1E1LZ91</accession>
<name>A0A1E1LZ91_RHYSE</name>
<comment type="similarity">
    <text evidence="3">Belongs to the CHZ1 family.</text>
</comment>
<keyword evidence="4" id="KW-0143">Chaperone</keyword>
<feature type="region of interest" description="Disordered" evidence="7">
    <location>
        <begin position="1"/>
        <end position="112"/>
    </location>
</feature>
<protein>
    <recommendedName>
        <fullName evidence="8">Histone chaperone domain-containing protein</fullName>
    </recommendedName>
</protein>
<dbReference type="InterPro" id="IPR019098">
    <property type="entry name" value="Histone_chaperone_domain_CHZ"/>
</dbReference>
<comment type="function">
    <text evidence="1">Forms a chaperone-bound H2A.Z-H2B complex that acts as a source for SWR1 complex-dependent H2A to H2A.Z histone replacement in chromatin.</text>
</comment>
<evidence type="ECO:0000313" key="10">
    <source>
        <dbReference type="Proteomes" id="UP000177625"/>
    </source>
</evidence>
<feature type="compositionally biased region" description="Polar residues" evidence="7">
    <location>
        <begin position="1"/>
        <end position="10"/>
    </location>
</feature>
<dbReference type="EMBL" id="FJVC01000078">
    <property type="protein sequence ID" value="CZT42176.1"/>
    <property type="molecule type" value="Genomic_DNA"/>
</dbReference>
<keyword evidence="10" id="KW-1185">Reference proteome</keyword>
<sequence>MADQSESANTGIADKGKGKGVAEPQQDSTMDVEDSSSDEEVEVGDDIAEDQEDEEIDRGNILPSGRRTRGVQIDYAKAAEQMKAAGEMEEDSEDDGDFEEPVQDSDSEMKDK</sequence>
<proteinExistence type="inferred from homology"/>
<evidence type="ECO:0000256" key="4">
    <source>
        <dbReference type="ARBA" id="ARBA00023186"/>
    </source>
</evidence>
<evidence type="ECO:0000256" key="6">
    <source>
        <dbReference type="ARBA" id="ARBA00025877"/>
    </source>
</evidence>
<dbReference type="SMART" id="SM01082">
    <property type="entry name" value="CHZ"/>
    <property type="match status" value="1"/>
</dbReference>
<evidence type="ECO:0000256" key="7">
    <source>
        <dbReference type="SAM" id="MobiDB-lite"/>
    </source>
</evidence>
<reference evidence="10" key="1">
    <citation type="submission" date="2016-03" db="EMBL/GenBank/DDBJ databases">
        <authorList>
            <person name="Guldener U."/>
        </authorList>
    </citation>
    <scope>NUCLEOTIDE SEQUENCE [LARGE SCALE GENOMIC DNA]</scope>
</reference>
<comment type="subunit">
    <text evidence="6">Forms a heterotrimer with H2A.Z-H2B, stabilizing the association of the histone dimer. Also, with a lower affinity, forms a heterotrimer with H2A-H2B.</text>
</comment>
<dbReference type="GO" id="GO:0005634">
    <property type="term" value="C:nucleus"/>
    <property type="evidence" value="ECO:0007669"/>
    <property type="project" value="UniProtKB-SubCell"/>
</dbReference>
<feature type="domain" description="Histone chaperone" evidence="8">
    <location>
        <begin position="47"/>
        <end position="84"/>
    </location>
</feature>
<gene>
    <name evidence="9" type="ORF">RSE6_02029</name>
</gene>
<feature type="compositionally biased region" description="Acidic residues" evidence="7">
    <location>
        <begin position="87"/>
        <end position="106"/>
    </location>
</feature>
<evidence type="ECO:0000259" key="8">
    <source>
        <dbReference type="SMART" id="SM01082"/>
    </source>
</evidence>
<evidence type="ECO:0000256" key="5">
    <source>
        <dbReference type="ARBA" id="ARBA00023242"/>
    </source>
</evidence>
<evidence type="ECO:0000256" key="1">
    <source>
        <dbReference type="ARBA" id="ARBA00002212"/>
    </source>
</evidence>
<dbReference type="Pfam" id="PF09649">
    <property type="entry name" value="CHZ"/>
    <property type="match status" value="1"/>
</dbReference>
<keyword evidence="5" id="KW-0539">Nucleus</keyword>
<evidence type="ECO:0000256" key="2">
    <source>
        <dbReference type="ARBA" id="ARBA00004123"/>
    </source>
</evidence>
<evidence type="ECO:0000313" key="9">
    <source>
        <dbReference type="EMBL" id="CZT42176.1"/>
    </source>
</evidence>
<comment type="subcellular location">
    <subcellularLocation>
        <location evidence="2">Nucleus</location>
    </subcellularLocation>
</comment>
<feature type="compositionally biased region" description="Acidic residues" evidence="7">
    <location>
        <begin position="30"/>
        <end position="56"/>
    </location>
</feature>
<dbReference type="Proteomes" id="UP000177625">
    <property type="component" value="Unassembled WGS sequence"/>
</dbReference>